<comment type="cofactor">
    <cofactor evidence="1">
        <name>pyridoxal 5'-phosphate</name>
        <dbReference type="ChEBI" id="CHEBI:597326"/>
    </cofactor>
</comment>
<dbReference type="InterPro" id="IPR036052">
    <property type="entry name" value="TrpB-like_PALP_sf"/>
</dbReference>
<evidence type="ECO:0000256" key="5">
    <source>
        <dbReference type="NCBIfam" id="TIGR03844"/>
    </source>
</evidence>
<dbReference type="EMBL" id="FZMP01000021">
    <property type="protein sequence ID" value="SNQ59370.1"/>
    <property type="molecule type" value="Genomic_DNA"/>
</dbReference>
<sequence length="451" mass="49633">MTKSESACSATISQFRPTLTGPIHSKYSLVCTGCFATYYDDRLKCNSDSALLRAKYSSRQLMLKDVPGMGKFHDWLPVNEIITSDSGPITYKSTELAAELGLNNLYISFNGYWPERGAFIKTCSFKELEAFPTIQKLKNTGRSLVLASAGNTARAFAHVAGMTGVKVYIVVPESGMSRMWLPEEPTDFIHLIQMGKNCDYTDSIHLAERLSSLPGMLAEGGARNVARRDGMGTVMLDAAFYMKQMPDHYFQAIGSGTGGIAAWEASLRLLEDGRFGSRLPRLHLAQNLPFAPMYHAWEAGRREILKDIDMPDPKKLIHEMYADILSNREPPYSIGGGVYDALCSTGGMMYGISNSEAKAAQQLFERYEGIDIFPPAGVAVASLIEAVNSQKIDAEKHILLNITGGGVKRLEMDYSPHRIEPAAYAENAHVPLEEIITKKVLADGKPRAKGR</sequence>
<keyword evidence="8" id="KW-1185">Reference proteome</keyword>
<evidence type="ECO:0000259" key="6">
    <source>
        <dbReference type="Pfam" id="PF00291"/>
    </source>
</evidence>
<dbReference type="GO" id="GO:0044686">
    <property type="term" value="F:cysteate synthase activity"/>
    <property type="evidence" value="ECO:0007669"/>
    <property type="project" value="UniProtKB-EC"/>
</dbReference>
<dbReference type="PANTHER" id="PTHR43050:SF1">
    <property type="entry name" value="SERINE RACEMASE"/>
    <property type="match status" value="1"/>
</dbReference>
<dbReference type="InterPro" id="IPR001926">
    <property type="entry name" value="TrpB-like_PALP"/>
</dbReference>
<dbReference type="GO" id="GO:0019295">
    <property type="term" value="P:coenzyme M biosynthetic process"/>
    <property type="evidence" value="ECO:0007669"/>
    <property type="project" value="UniProtKB-KW"/>
</dbReference>
<keyword evidence="3 7" id="KW-0808">Transferase</keyword>
<dbReference type="STRING" id="1392998.ANME2D_03428"/>
<evidence type="ECO:0000256" key="1">
    <source>
        <dbReference type="ARBA" id="ARBA00001933"/>
    </source>
</evidence>
<accession>A0A284VJE2</accession>
<reference evidence="8" key="1">
    <citation type="submission" date="2017-06" db="EMBL/GenBank/DDBJ databases">
        <authorList>
            <person name="Cremers G."/>
        </authorList>
    </citation>
    <scope>NUCLEOTIDE SEQUENCE [LARGE SCALE GENOMIC DNA]</scope>
</reference>
<proteinExistence type="predicted"/>
<dbReference type="GO" id="GO:0000287">
    <property type="term" value="F:magnesium ion binding"/>
    <property type="evidence" value="ECO:0007669"/>
    <property type="project" value="TreeGrafter"/>
</dbReference>
<dbReference type="EC" id="2.5.1.76" evidence="5"/>
<dbReference type="GO" id="GO:0030378">
    <property type="term" value="F:serine racemase activity"/>
    <property type="evidence" value="ECO:0007669"/>
    <property type="project" value="TreeGrafter"/>
</dbReference>
<evidence type="ECO:0000256" key="2">
    <source>
        <dbReference type="ARBA" id="ARBA00022545"/>
    </source>
</evidence>
<dbReference type="Proteomes" id="UP000218615">
    <property type="component" value="Unassembled WGS sequence"/>
</dbReference>
<dbReference type="GO" id="GO:0070179">
    <property type="term" value="P:D-serine biosynthetic process"/>
    <property type="evidence" value="ECO:0007669"/>
    <property type="project" value="TreeGrafter"/>
</dbReference>
<dbReference type="PANTHER" id="PTHR43050">
    <property type="entry name" value="SERINE / THREONINE RACEMASE FAMILY MEMBER"/>
    <property type="match status" value="1"/>
</dbReference>
<dbReference type="InterPro" id="IPR022401">
    <property type="entry name" value="Cysteate_synthase"/>
</dbReference>
<dbReference type="GO" id="GO:0005524">
    <property type="term" value="F:ATP binding"/>
    <property type="evidence" value="ECO:0007669"/>
    <property type="project" value="TreeGrafter"/>
</dbReference>
<evidence type="ECO:0000256" key="4">
    <source>
        <dbReference type="ARBA" id="ARBA00022898"/>
    </source>
</evidence>
<dbReference type="OrthoDB" id="6371at2157"/>
<dbReference type="GO" id="GO:0030170">
    <property type="term" value="F:pyridoxal phosphate binding"/>
    <property type="evidence" value="ECO:0007669"/>
    <property type="project" value="UniProtKB-UniRule"/>
</dbReference>
<dbReference type="Pfam" id="PF00291">
    <property type="entry name" value="PALP"/>
    <property type="match status" value="1"/>
</dbReference>
<protein>
    <recommendedName>
        <fullName evidence="5">Cysteate synthase</fullName>
        <ecNumber evidence="5">2.5.1.76</ecNumber>
    </recommendedName>
</protein>
<name>A0A284VJE2_9EURY</name>
<dbReference type="RefSeq" id="WP_096203757.1">
    <property type="nucleotide sequence ID" value="NZ_FZMP01000021.1"/>
</dbReference>
<feature type="domain" description="Tryptophan synthase beta chain-like PALP" evidence="6">
    <location>
        <begin position="119"/>
        <end position="404"/>
    </location>
</feature>
<dbReference type="GO" id="GO:0003941">
    <property type="term" value="F:L-serine ammonia-lyase activity"/>
    <property type="evidence" value="ECO:0007669"/>
    <property type="project" value="TreeGrafter"/>
</dbReference>
<dbReference type="NCBIfam" id="TIGR03844">
    <property type="entry name" value="cysteate_syn"/>
    <property type="match status" value="1"/>
</dbReference>
<organism evidence="7 8">
    <name type="scientific">Candidatus Methanoperedens nitratireducens</name>
    <dbReference type="NCBI Taxonomy" id="1392998"/>
    <lineage>
        <taxon>Archaea</taxon>
        <taxon>Methanobacteriati</taxon>
        <taxon>Methanobacteriota</taxon>
        <taxon>Stenosarchaea group</taxon>
        <taxon>Methanomicrobia</taxon>
        <taxon>Methanosarcinales</taxon>
        <taxon>ANME-2 cluster</taxon>
        <taxon>Candidatus Methanoperedentaceae</taxon>
        <taxon>Candidatus Methanoperedens</taxon>
    </lineage>
</organism>
<keyword evidence="2" id="KW-0174">Coenzyme M biosynthesis</keyword>
<evidence type="ECO:0000313" key="7">
    <source>
        <dbReference type="EMBL" id="SNQ59370.1"/>
    </source>
</evidence>
<dbReference type="AlphaFoldDB" id="A0A284VJE2"/>
<dbReference type="GO" id="GO:0018114">
    <property type="term" value="F:threonine racemase activity"/>
    <property type="evidence" value="ECO:0007669"/>
    <property type="project" value="TreeGrafter"/>
</dbReference>
<evidence type="ECO:0000313" key="8">
    <source>
        <dbReference type="Proteomes" id="UP000218615"/>
    </source>
</evidence>
<keyword evidence="4" id="KW-0663">Pyridoxal phosphate</keyword>
<gene>
    <name evidence="7" type="ORF">MNV_1170001</name>
</gene>
<evidence type="ECO:0000256" key="3">
    <source>
        <dbReference type="ARBA" id="ARBA00022679"/>
    </source>
</evidence>
<dbReference type="SUPFAM" id="SSF53686">
    <property type="entry name" value="Tryptophan synthase beta subunit-like PLP-dependent enzymes"/>
    <property type="match status" value="1"/>
</dbReference>
<dbReference type="Gene3D" id="3.40.50.1100">
    <property type="match status" value="2"/>
</dbReference>